<dbReference type="PANTHER" id="PTHR47032">
    <property type="entry name" value="UDP-D-XYLOSE:L-FUCOSE ALPHA-1,3-D-XYLOSYLTRANSFERASE-RELATED"/>
    <property type="match status" value="1"/>
</dbReference>
<feature type="compositionally biased region" description="Basic residues" evidence="2">
    <location>
        <begin position="34"/>
        <end position="43"/>
    </location>
</feature>
<evidence type="ECO:0000256" key="2">
    <source>
        <dbReference type="SAM" id="MobiDB-lite"/>
    </source>
</evidence>
<dbReference type="SUPFAM" id="SSF53448">
    <property type="entry name" value="Nucleotide-diphospho-sugar transferases"/>
    <property type="match status" value="1"/>
</dbReference>
<organism evidence="4 5">
    <name type="scientific">Holothuria leucospilota</name>
    <name type="common">Black long sea cucumber</name>
    <name type="synonym">Mertensiothuria leucospilota</name>
    <dbReference type="NCBI Taxonomy" id="206669"/>
    <lineage>
        <taxon>Eukaryota</taxon>
        <taxon>Metazoa</taxon>
        <taxon>Echinodermata</taxon>
        <taxon>Eleutherozoa</taxon>
        <taxon>Echinozoa</taxon>
        <taxon>Holothuroidea</taxon>
        <taxon>Aspidochirotacea</taxon>
        <taxon>Aspidochirotida</taxon>
        <taxon>Holothuriidae</taxon>
        <taxon>Holothuria</taxon>
    </lineage>
</organism>
<dbReference type="Proteomes" id="UP001152320">
    <property type="component" value="Chromosome 2"/>
</dbReference>
<feature type="domain" description="Nucleotide-diphospho-sugar transferase" evidence="3">
    <location>
        <begin position="109"/>
        <end position="315"/>
    </location>
</feature>
<evidence type="ECO:0000256" key="1">
    <source>
        <dbReference type="ARBA" id="ARBA00007033"/>
    </source>
</evidence>
<dbReference type="EMBL" id="JAIZAY010000002">
    <property type="protein sequence ID" value="KAJ8046327.1"/>
    <property type="molecule type" value="Genomic_DNA"/>
</dbReference>
<evidence type="ECO:0000313" key="4">
    <source>
        <dbReference type="EMBL" id="KAJ8046327.1"/>
    </source>
</evidence>
<comment type="caution">
    <text evidence="4">The sequence shown here is derived from an EMBL/GenBank/DDBJ whole genome shotgun (WGS) entry which is preliminary data.</text>
</comment>
<dbReference type="InterPro" id="IPR029044">
    <property type="entry name" value="Nucleotide-diphossugar_trans"/>
</dbReference>
<name>A0A9Q1CJ64_HOLLE</name>
<dbReference type="GO" id="GO:0016757">
    <property type="term" value="F:glycosyltransferase activity"/>
    <property type="evidence" value="ECO:0007669"/>
    <property type="project" value="TreeGrafter"/>
</dbReference>
<evidence type="ECO:0000259" key="3">
    <source>
        <dbReference type="Pfam" id="PF03407"/>
    </source>
</evidence>
<dbReference type="InterPro" id="IPR005069">
    <property type="entry name" value="Nucl-diP-sugar_transferase"/>
</dbReference>
<gene>
    <name evidence="4" type="ORF">HOLleu_04965</name>
</gene>
<protein>
    <submittedName>
        <fullName evidence="4">UDP-D-xylose:L-fucose alpha-1,3-D-xylosyltransferase 3</fullName>
    </submittedName>
</protein>
<dbReference type="GO" id="GO:0005794">
    <property type="term" value="C:Golgi apparatus"/>
    <property type="evidence" value="ECO:0007669"/>
    <property type="project" value="TreeGrafter"/>
</dbReference>
<dbReference type="OrthoDB" id="197884at2759"/>
<proteinExistence type="inferred from homology"/>
<dbReference type="InterPro" id="IPR052636">
    <property type="entry name" value="UDP-D-xylose:L-fucose_XylT"/>
</dbReference>
<keyword evidence="5" id="KW-1185">Reference proteome</keyword>
<dbReference type="Pfam" id="PF03407">
    <property type="entry name" value="Nucleotid_trans"/>
    <property type="match status" value="1"/>
</dbReference>
<dbReference type="AlphaFoldDB" id="A0A9Q1CJ64"/>
<accession>A0A9Q1CJ64</accession>
<feature type="region of interest" description="Disordered" evidence="2">
    <location>
        <begin position="34"/>
        <end position="74"/>
    </location>
</feature>
<comment type="similarity">
    <text evidence="1">Belongs to the glycosyltransferase 77 family.</text>
</comment>
<dbReference type="PANTHER" id="PTHR47032:SF1">
    <property type="entry name" value="UDP-D-XYLOSE:L-FUCOSE ALPHA-1,3-D-XYLOSYLTRANSFERASE-RELATED"/>
    <property type="match status" value="1"/>
</dbReference>
<reference evidence="4" key="1">
    <citation type="submission" date="2021-10" db="EMBL/GenBank/DDBJ databases">
        <title>Tropical sea cucumber genome reveals ecological adaptation and Cuvierian tubules defense mechanism.</title>
        <authorList>
            <person name="Chen T."/>
        </authorList>
    </citation>
    <scope>NUCLEOTIDE SEQUENCE</scope>
    <source>
        <strain evidence="4">Nanhai2018</strain>
        <tissue evidence="4">Muscle</tissue>
    </source>
</reference>
<evidence type="ECO:0000313" key="5">
    <source>
        <dbReference type="Proteomes" id="UP001152320"/>
    </source>
</evidence>
<sequence>METVFQTFASGRTTAVCNFSDILHQSQFYHKRKQRYGHARQSHRNNEDEKRPSLSAVKPQEINKKDPKPPTLSDVASSLQSPVVLSAINEAFIEITENFILSIRKLNLTPSILIVCEDKRSYEVLSTWKNITVVMTHLQLSKSAAEDWRSKAYNKLVDKRVPYILELLQHGKDVFFMDTDIVWLADPFPYVHGKVDVAVIHDYPVNKEKKVIYCAGYAYFRNCPAAKFVVNHWQKMLVSPKRKEGSEQQGKFNKALKKGLGQKGNKKLRLKVLPRNLFQAGFEFFNSSTPLDERPVRPVMIHNNWIVGLAPKLERYKQFGLWFVESNRSSSETSRR</sequence>